<organism evidence="2 3">
    <name type="scientific">Prochlorococcus marinus str. MIT 9116</name>
    <dbReference type="NCBI Taxonomy" id="167544"/>
    <lineage>
        <taxon>Bacteria</taxon>
        <taxon>Bacillati</taxon>
        <taxon>Cyanobacteriota</taxon>
        <taxon>Cyanophyceae</taxon>
        <taxon>Synechococcales</taxon>
        <taxon>Prochlorococcaceae</taxon>
        <taxon>Prochlorococcus</taxon>
    </lineage>
</organism>
<sequence>MKLKNILKTIGALHILWGLLIIFLLIFSVETIAGDASSETLLLVRGTSDVVAASNLGIGCLLIICSSIKDKVSLRKVLSGELALMFCFLAVAIFNSFNAGTIVDGGPPPPFWFVLIVNPLLSIYGLNKDNR</sequence>
<keyword evidence="1" id="KW-0472">Membrane</keyword>
<evidence type="ECO:0000256" key="1">
    <source>
        <dbReference type="SAM" id="Phobius"/>
    </source>
</evidence>
<dbReference type="Proteomes" id="UP000030491">
    <property type="component" value="Unassembled WGS sequence"/>
</dbReference>
<gene>
    <name evidence="2" type="ORF">EU93_0075</name>
</gene>
<dbReference type="EMBL" id="JNAJ01000002">
    <property type="protein sequence ID" value="KGF93765.1"/>
    <property type="molecule type" value="Genomic_DNA"/>
</dbReference>
<evidence type="ECO:0000313" key="3">
    <source>
        <dbReference type="Proteomes" id="UP000030491"/>
    </source>
</evidence>
<reference evidence="3" key="1">
    <citation type="journal article" date="2014" name="Sci. Data">
        <title>Genomes of diverse isolates of the marine cyanobacterium Prochlorococcus.</title>
        <authorList>
            <person name="Biller S."/>
            <person name="Berube P."/>
            <person name="Thompson J."/>
            <person name="Kelly L."/>
            <person name="Roggensack S."/>
            <person name="Awad L."/>
            <person name="Roache-Johnson K."/>
            <person name="Ding H."/>
            <person name="Giovannoni S.J."/>
            <person name="Moore L.R."/>
            <person name="Chisholm S.W."/>
        </authorList>
    </citation>
    <scope>NUCLEOTIDE SEQUENCE [LARGE SCALE GENOMIC DNA]</scope>
</reference>
<feature type="transmembrane region" description="Helical" evidence="1">
    <location>
        <begin position="109"/>
        <end position="126"/>
    </location>
</feature>
<name>A0A0A1ZWJ2_PROMR</name>
<proteinExistence type="predicted"/>
<evidence type="ECO:0000313" key="2">
    <source>
        <dbReference type="EMBL" id="KGF93765.1"/>
    </source>
</evidence>
<feature type="transmembrane region" description="Helical" evidence="1">
    <location>
        <begin position="41"/>
        <end position="65"/>
    </location>
</feature>
<feature type="transmembrane region" description="Helical" evidence="1">
    <location>
        <begin position="77"/>
        <end position="97"/>
    </location>
</feature>
<dbReference type="RefSeq" id="WP_032512844.1">
    <property type="nucleotide sequence ID" value="NZ_JNAJ01000002.1"/>
</dbReference>
<comment type="caution">
    <text evidence="2">The sequence shown here is derived from an EMBL/GenBank/DDBJ whole genome shotgun (WGS) entry which is preliminary data.</text>
</comment>
<keyword evidence="1" id="KW-1133">Transmembrane helix</keyword>
<protein>
    <submittedName>
        <fullName evidence="2">Uncharacterized protein</fullName>
    </submittedName>
</protein>
<accession>A0A0A1ZWJ2</accession>
<dbReference type="OrthoDB" id="540725at2"/>
<dbReference type="AlphaFoldDB" id="A0A0A1ZWJ2"/>
<keyword evidence="1" id="KW-0812">Transmembrane</keyword>
<feature type="transmembrane region" description="Helical" evidence="1">
    <location>
        <begin position="12"/>
        <end position="29"/>
    </location>
</feature>